<dbReference type="Proteomes" id="UP001218218">
    <property type="component" value="Unassembled WGS sequence"/>
</dbReference>
<feature type="compositionally biased region" description="Pro residues" evidence="1">
    <location>
        <begin position="244"/>
        <end position="258"/>
    </location>
</feature>
<keyword evidence="3" id="KW-1185">Reference proteome</keyword>
<evidence type="ECO:0000313" key="2">
    <source>
        <dbReference type="EMBL" id="KAJ7349956.1"/>
    </source>
</evidence>
<feature type="region of interest" description="Disordered" evidence="1">
    <location>
        <begin position="49"/>
        <end position="99"/>
    </location>
</feature>
<comment type="caution">
    <text evidence="2">The sequence shown here is derived from an EMBL/GenBank/DDBJ whole genome shotgun (WGS) entry which is preliminary data.</text>
</comment>
<reference evidence="2" key="1">
    <citation type="submission" date="2023-03" db="EMBL/GenBank/DDBJ databases">
        <title>Massive genome expansion in bonnet fungi (Mycena s.s.) driven by repeated elements and novel gene families across ecological guilds.</title>
        <authorList>
            <consortium name="Lawrence Berkeley National Laboratory"/>
            <person name="Harder C.B."/>
            <person name="Miyauchi S."/>
            <person name="Viragh M."/>
            <person name="Kuo A."/>
            <person name="Thoen E."/>
            <person name="Andreopoulos B."/>
            <person name="Lu D."/>
            <person name="Skrede I."/>
            <person name="Drula E."/>
            <person name="Henrissat B."/>
            <person name="Morin E."/>
            <person name="Kohler A."/>
            <person name="Barry K."/>
            <person name="LaButti K."/>
            <person name="Morin E."/>
            <person name="Salamov A."/>
            <person name="Lipzen A."/>
            <person name="Mereny Z."/>
            <person name="Hegedus B."/>
            <person name="Baldrian P."/>
            <person name="Stursova M."/>
            <person name="Weitz H."/>
            <person name="Taylor A."/>
            <person name="Grigoriev I.V."/>
            <person name="Nagy L.G."/>
            <person name="Martin F."/>
            <person name="Kauserud H."/>
        </authorList>
    </citation>
    <scope>NUCLEOTIDE SEQUENCE</scope>
    <source>
        <strain evidence="2">CBHHK002</strain>
    </source>
</reference>
<accession>A0AAD7A5Q1</accession>
<feature type="region of interest" description="Disordered" evidence="1">
    <location>
        <begin position="148"/>
        <end position="258"/>
    </location>
</feature>
<feature type="compositionally biased region" description="Basic and acidic residues" evidence="1">
    <location>
        <begin position="179"/>
        <end position="188"/>
    </location>
</feature>
<feature type="compositionally biased region" description="Low complexity" evidence="1">
    <location>
        <begin position="56"/>
        <end position="66"/>
    </location>
</feature>
<sequence>MCRGCAGSMIHAWVYPRGGGLTPSGPIPNAPLFFFGCSEVHADNIYLTIDGPPPARGRTGPPGMAGSDTQRRPPQRRSGRCFDTGGSEKRSERAAQEETSHVLKAVLRGMKKKREIYSGPGLRNCPRVQVVEAYRDDADEAVWCRRREREGERGRNGGEGREGRGARGKGEGMKGGSEVGRERREGKGKNPLGFVPPQKGRATPSYMHEVEARARNTRTRASLRARIAPTRARARSHPRLSLPVSPPSYPGARPPRPS</sequence>
<protein>
    <submittedName>
        <fullName evidence="2">Uncharacterized protein</fullName>
    </submittedName>
</protein>
<dbReference type="AlphaFoldDB" id="A0AAD7A5Q1"/>
<dbReference type="EMBL" id="JARIHO010000015">
    <property type="protein sequence ID" value="KAJ7349956.1"/>
    <property type="molecule type" value="Genomic_DNA"/>
</dbReference>
<name>A0AAD7A5Q1_9AGAR</name>
<evidence type="ECO:0000256" key="1">
    <source>
        <dbReference type="SAM" id="MobiDB-lite"/>
    </source>
</evidence>
<organism evidence="2 3">
    <name type="scientific">Mycena albidolilacea</name>
    <dbReference type="NCBI Taxonomy" id="1033008"/>
    <lineage>
        <taxon>Eukaryota</taxon>
        <taxon>Fungi</taxon>
        <taxon>Dikarya</taxon>
        <taxon>Basidiomycota</taxon>
        <taxon>Agaricomycotina</taxon>
        <taxon>Agaricomycetes</taxon>
        <taxon>Agaricomycetidae</taxon>
        <taxon>Agaricales</taxon>
        <taxon>Marasmiineae</taxon>
        <taxon>Mycenaceae</taxon>
        <taxon>Mycena</taxon>
    </lineage>
</organism>
<feature type="compositionally biased region" description="Basic and acidic residues" evidence="1">
    <location>
        <begin position="86"/>
        <end position="99"/>
    </location>
</feature>
<evidence type="ECO:0000313" key="3">
    <source>
        <dbReference type="Proteomes" id="UP001218218"/>
    </source>
</evidence>
<proteinExistence type="predicted"/>
<feature type="compositionally biased region" description="Basic and acidic residues" evidence="1">
    <location>
        <begin position="148"/>
        <end position="172"/>
    </location>
</feature>
<gene>
    <name evidence="2" type="ORF">DFH08DRAFT_807280</name>
</gene>